<dbReference type="PROSITE" id="PS50076">
    <property type="entry name" value="DNAJ_2"/>
    <property type="match status" value="1"/>
</dbReference>
<evidence type="ECO:0000256" key="3">
    <source>
        <dbReference type="ARBA" id="ARBA00022723"/>
    </source>
</evidence>
<dbReference type="CDD" id="cd06257">
    <property type="entry name" value="DnaJ"/>
    <property type="match status" value="1"/>
</dbReference>
<dbReference type="Pfam" id="PF00226">
    <property type="entry name" value="DnaJ"/>
    <property type="match status" value="1"/>
</dbReference>
<dbReference type="InterPro" id="IPR017850">
    <property type="entry name" value="Alkaline_phosphatase_core_sf"/>
</dbReference>
<dbReference type="Gene3D" id="1.10.287.110">
    <property type="entry name" value="DnaJ domain"/>
    <property type="match status" value="1"/>
</dbReference>
<dbReference type="PANTHER" id="PTHR45953">
    <property type="entry name" value="IDURONATE 2-SULFATASE"/>
    <property type="match status" value="1"/>
</dbReference>
<proteinExistence type="inferred from homology"/>
<dbReference type="InterPro" id="IPR035874">
    <property type="entry name" value="IDS"/>
</dbReference>
<dbReference type="AlphaFoldDB" id="F2ULW2"/>
<comment type="cofactor">
    <cofactor evidence="1">
        <name>Ca(2+)</name>
        <dbReference type="ChEBI" id="CHEBI:29108"/>
    </cofactor>
</comment>
<dbReference type="InterPro" id="IPR024607">
    <property type="entry name" value="Sulfatase_CS"/>
</dbReference>
<dbReference type="Gene3D" id="3.40.720.10">
    <property type="entry name" value="Alkaline Phosphatase, subunit A"/>
    <property type="match status" value="1"/>
</dbReference>
<dbReference type="eggNOG" id="KOG0715">
    <property type="taxonomic scope" value="Eukaryota"/>
</dbReference>
<sequence>MWQVGRLQAQPSAQALSRHLRRFHAARSVSSPKPTNAAHQAAVVSYYDVLGVDRSASAQDIKKAYYQQSKIWHPDKNPGDADAADRFALLTEAYNILSQTESRAQYDRGAAVSTQPGASPGPVFRNQRRQGPLNYNTQFDFQEYYKKHYGDAIRRKKEREQRFERYKHVLDQDTGNFVTLLTFCLMCAYVLTNLAKKTGSVIFDRAYVQQAICCPSRSSFLTGRRPDTTKVWDLDTYWRQAGGNFTTLPEVFKESGYWTVGMGKVFHPGFKDDAPYSWSEPYYHPDDGGIGENMTDCYTEVKEPITDDDISDGMVARYAERMLQEAAKKKNPFFVAVGFRRPHMPWNVPAKYYDMYPPSNITLADHNQPPKNYGDAQKWSWDPQSGPRHCGYMKKMSQGTPPPYGEYALVPDWLSLLFRRGYFASVTATDRNVGVVLDALHKTGKANNTIIIFFGDHGWHLGDQGEFGKKTNFERGTRTPLIVHIPPSLQHEFPELYKKQGGQRTNALVEFVDIMPTIMDLAGLSAPAICPNVSKDVKLCAEGVSLRPVLAKPWASSDFKDAVFMQYAHCMHDDFIWHDGCKDPAEPKVMGTPFAHAGGGTLSGCASTRQPSRPPFTGTRCLVWSCTTTQRTTLWRMSPKASTWPAPCLTLSSILAASYTTAGDTRCRQSSCGCCRCCCCCSCPNTSVFVACTYCG</sequence>
<dbReference type="Pfam" id="PF00884">
    <property type="entry name" value="Sulfatase"/>
    <property type="match status" value="1"/>
</dbReference>
<dbReference type="GO" id="GO:0005737">
    <property type="term" value="C:cytoplasm"/>
    <property type="evidence" value="ECO:0007669"/>
    <property type="project" value="TreeGrafter"/>
</dbReference>
<dbReference type="RefSeq" id="XP_004989787.1">
    <property type="nucleotide sequence ID" value="XM_004989730.1"/>
</dbReference>
<protein>
    <submittedName>
        <fullName evidence="8">Iduronate-2-sulphatase</fullName>
    </submittedName>
</protein>
<evidence type="ECO:0000256" key="1">
    <source>
        <dbReference type="ARBA" id="ARBA00001913"/>
    </source>
</evidence>
<evidence type="ECO:0000256" key="6">
    <source>
        <dbReference type="ARBA" id="ARBA00022837"/>
    </source>
</evidence>
<evidence type="ECO:0000313" key="8">
    <source>
        <dbReference type="EMBL" id="EGD78111.1"/>
    </source>
</evidence>
<organism evidence="9">
    <name type="scientific">Salpingoeca rosetta (strain ATCC 50818 / BSB-021)</name>
    <dbReference type="NCBI Taxonomy" id="946362"/>
    <lineage>
        <taxon>Eukaryota</taxon>
        <taxon>Choanoflagellata</taxon>
        <taxon>Craspedida</taxon>
        <taxon>Salpingoecidae</taxon>
        <taxon>Salpingoeca</taxon>
    </lineage>
</organism>
<evidence type="ECO:0000313" key="9">
    <source>
        <dbReference type="Proteomes" id="UP000007799"/>
    </source>
</evidence>
<evidence type="ECO:0000256" key="5">
    <source>
        <dbReference type="ARBA" id="ARBA00022801"/>
    </source>
</evidence>
<reference evidence="8" key="1">
    <citation type="submission" date="2009-08" db="EMBL/GenBank/DDBJ databases">
        <title>Annotation of Salpingoeca rosetta.</title>
        <authorList>
            <consortium name="The Broad Institute Genome Sequencing Platform"/>
            <person name="Russ C."/>
            <person name="Cuomo C."/>
            <person name="Burger G."/>
            <person name="Gray M.W."/>
            <person name="Holland P.W.H."/>
            <person name="King N."/>
            <person name="Lang F.B.F."/>
            <person name="Roger A.J."/>
            <person name="Ruiz-Trillo I."/>
            <person name="Young S.K."/>
            <person name="Zeng Q."/>
            <person name="Gargeya S."/>
            <person name="Alvarado L."/>
            <person name="Berlin A."/>
            <person name="Chapman S.B."/>
            <person name="Chen Z."/>
            <person name="Freedman E."/>
            <person name="Gellesch M."/>
            <person name="Goldberg J."/>
            <person name="Griggs A."/>
            <person name="Gujja S."/>
            <person name="Heilman E."/>
            <person name="Heiman D."/>
            <person name="Howarth C."/>
            <person name="Mehta T."/>
            <person name="Neiman D."/>
            <person name="Pearson M."/>
            <person name="Roberts A."/>
            <person name="Saif S."/>
            <person name="Shea T."/>
            <person name="Shenoy N."/>
            <person name="Sisk P."/>
            <person name="Stolte C."/>
            <person name="Sykes S."/>
            <person name="White J."/>
            <person name="Yandava C."/>
            <person name="Haas B."/>
            <person name="Nusbaum C."/>
            <person name="Birren B."/>
        </authorList>
    </citation>
    <scope>NUCLEOTIDE SEQUENCE [LARGE SCALE GENOMIC DNA]</scope>
    <source>
        <strain evidence="8">ATCC 50818</strain>
    </source>
</reference>
<dbReference type="Proteomes" id="UP000007799">
    <property type="component" value="Unassembled WGS sequence"/>
</dbReference>
<dbReference type="PROSITE" id="PS00523">
    <property type="entry name" value="SULFATASE_1"/>
    <property type="match status" value="1"/>
</dbReference>
<keyword evidence="3" id="KW-0479">Metal-binding</keyword>
<dbReference type="InterPro" id="IPR001623">
    <property type="entry name" value="DnaJ_domain"/>
</dbReference>
<dbReference type="GO" id="GO:0004423">
    <property type="term" value="F:iduronate-2-sulfatase activity"/>
    <property type="evidence" value="ECO:0007669"/>
    <property type="project" value="InterPro"/>
</dbReference>
<dbReference type="CDD" id="cd16030">
    <property type="entry name" value="iduronate-2-sulfatase"/>
    <property type="match status" value="1"/>
</dbReference>
<dbReference type="SUPFAM" id="SSF46565">
    <property type="entry name" value="Chaperone J-domain"/>
    <property type="match status" value="1"/>
</dbReference>
<gene>
    <name evidence="8" type="ORF">PTSG_08989</name>
</gene>
<accession>F2ULW2</accession>
<dbReference type="GO" id="GO:0046872">
    <property type="term" value="F:metal ion binding"/>
    <property type="evidence" value="ECO:0007669"/>
    <property type="project" value="UniProtKB-KW"/>
</dbReference>
<dbReference type="InterPro" id="IPR036869">
    <property type="entry name" value="J_dom_sf"/>
</dbReference>
<dbReference type="SMART" id="SM00271">
    <property type="entry name" value="DnaJ"/>
    <property type="match status" value="1"/>
</dbReference>
<dbReference type="STRING" id="946362.F2ULW2"/>
<keyword evidence="4" id="KW-0732">Signal</keyword>
<dbReference type="KEGG" id="sre:PTSG_08989"/>
<keyword evidence="9" id="KW-1185">Reference proteome</keyword>
<dbReference type="SUPFAM" id="SSF53649">
    <property type="entry name" value="Alkaline phosphatase-like"/>
    <property type="match status" value="1"/>
</dbReference>
<keyword evidence="6" id="KW-0106">Calcium</keyword>
<dbReference type="InParanoid" id="F2ULW2"/>
<comment type="similarity">
    <text evidence="2">Belongs to the sulfatase family.</text>
</comment>
<dbReference type="EMBL" id="GL832981">
    <property type="protein sequence ID" value="EGD78111.1"/>
    <property type="molecule type" value="Genomic_DNA"/>
</dbReference>
<evidence type="ECO:0000256" key="2">
    <source>
        <dbReference type="ARBA" id="ARBA00008779"/>
    </source>
</evidence>
<feature type="domain" description="J" evidence="7">
    <location>
        <begin position="45"/>
        <end position="110"/>
    </location>
</feature>
<evidence type="ECO:0000259" key="7">
    <source>
        <dbReference type="PROSITE" id="PS50076"/>
    </source>
</evidence>
<dbReference type="InterPro" id="IPR000917">
    <property type="entry name" value="Sulfatase_N"/>
</dbReference>
<dbReference type="PANTHER" id="PTHR45953:SF1">
    <property type="entry name" value="IDURONATE 2-SULFATASE"/>
    <property type="match status" value="1"/>
</dbReference>
<keyword evidence="5" id="KW-0378">Hydrolase</keyword>
<name>F2ULW2_SALR5</name>
<dbReference type="GeneID" id="16070341"/>
<evidence type="ECO:0000256" key="4">
    <source>
        <dbReference type="ARBA" id="ARBA00022729"/>
    </source>
</evidence>
<dbReference type="eggNOG" id="KOG3867">
    <property type="taxonomic scope" value="Eukaryota"/>
</dbReference>
<dbReference type="OrthoDB" id="96314at2759"/>
<dbReference type="PRINTS" id="PR00625">
    <property type="entry name" value="JDOMAIN"/>
</dbReference>